<accession>A0A5C5G9C8</accession>
<evidence type="ECO:0000313" key="1">
    <source>
        <dbReference type="EMBL" id="TNY31183.1"/>
    </source>
</evidence>
<proteinExistence type="predicted"/>
<dbReference type="AlphaFoldDB" id="A0A5C5G9C8"/>
<dbReference type="GO" id="GO:0016740">
    <property type="term" value="F:transferase activity"/>
    <property type="evidence" value="ECO:0007669"/>
    <property type="project" value="UniProtKB-KW"/>
</dbReference>
<gene>
    <name evidence="1" type="ORF">FHY64_14220</name>
</gene>
<comment type="caution">
    <text evidence="1">The sequence shown here is derived from an EMBL/GenBank/DDBJ whole genome shotgun (WGS) entry which is preliminary data.</text>
</comment>
<sequence length="358" mass="39552">MRHDPAILAAMFAGRDSRTLIANLDAQCLALTLAGEPWAATLSDGPTCYICSPSVAYVDYAIEEARWLLSPPLYRGIAAFARSCRPLVRASGLDRQVQLNNWLFSTNPVPPITPDAAAEVRDTLIARYPDRAIVLRSLNARSDAVTMTALREAGFRLLPSRQIYLYDARDALPAMTRDLRRDLKLSETTTLHWVENAGFTGRDYADCAALYDGLYLGKYTPLNPQYSVAFIEAMHRAGVLRLRGLRDDTGRIVAFAAMFEQAGVLTDPMIGYDLTRPAKDGLYRMLTSSGIAEARARGMLLNMSAGAAGFKRYRGAEAEVEYTAVYVRHLGRRHVAAVRAMELALTRIGVPLLRKYGL</sequence>
<organism evidence="1 2">
    <name type="scientific">Pelagovum pacificum</name>
    <dbReference type="NCBI Taxonomy" id="2588711"/>
    <lineage>
        <taxon>Bacteria</taxon>
        <taxon>Pseudomonadati</taxon>
        <taxon>Pseudomonadota</taxon>
        <taxon>Alphaproteobacteria</taxon>
        <taxon>Rhodobacterales</taxon>
        <taxon>Paracoccaceae</taxon>
        <taxon>Pelagovum</taxon>
    </lineage>
</organism>
<dbReference type="OrthoDB" id="9809725at2"/>
<keyword evidence="2" id="KW-1185">Reference proteome</keyword>
<dbReference type="Proteomes" id="UP000314011">
    <property type="component" value="Unassembled WGS sequence"/>
</dbReference>
<evidence type="ECO:0000313" key="2">
    <source>
        <dbReference type="Proteomes" id="UP000314011"/>
    </source>
</evidence>
<reference evidence="1 2" key="1">
    <citation type="submission" date="2019-06" db="EMBL/GenBank/DDBJ databases">
        <title>Genome of new Rhodobacteraceae sp. SM1903.</title>
        <authorList>
            <person name="Ren X."/>
        </authorList>
    </citation>
    <scope>NUCLEOTIDE SEQUENCE [LARGE SCALE GENOMIC DNA]</scope>
    <source>
        <strain evidence="1 2">SM1903</strain>
    </source>
</reference>
<dbReference type="RefSeq" id="WP_140195949.1">
    <property type="nucleotide sequence ID" value="NZ_CP065915.1"/>
</dbReference>
<name>A0A5C5G9C8_9RHOB</name>
<protein>
    <submittedName>
        <fullName evidence="1">GNAT family N-acetyltransferase</fullName>
    </submittedName>
</protein>
<dbReference type="EMBL" id="VFFF01000002">
    <property type="protein sequence ID" value="TNY31183.1"/>
    <property type="molecule type" value="Genomic_DNA"/>
</dbReference>
<keyword evidence="1" id="KW-0808">Transferase</keyword>